<dbReference type="InterPro" id="IPR041657">
    <property type="entry name" value="HTH_17"/>
</dbReference>
<dbReference type="EMBL" id="MLQR01000040">
    <property type="protein sequence ID" value="OIJ11346.1"/>
    <property type="molecule type" value="Genomic_DNA"/>
</dbReference>
<dbReference type="RefSeq" id="WP_071310595.1">
    <property type="nucleotide sequence ID" value="NZ_MLQR01000040.1"/>
</dbReference>
<evidence type="ECO:0000313" key="2">
    <source>
        <dbReference type="EMBL" id="OIJ11346.1"/>
    </source>
</evidence>
<sequence length="80" mass="9309">MENNNKFTTWNSLPDTLTANHISQFLGISRRRVYELFQIHVKHGGIPNYEIGASKRVDKDDFKTWISDRKQMKSTPSQAN</sequence>
<comment type="caution">
    <text evidence="2">The sequence shown here is derived from an EMBL/GenBank/DDBJ whole genome shotgun (WGS) entry which is preliminary data.</text>
</comment>
<protein>
    <submittedName>
        <fullName evidence="2">DNA-binding protein</fullName>
    </submittedName>
</protein>
<reference evidence="2 3" key="1">
    <citation type="submission" date="2016-10" db="EMBL/GenBank/DDBJ databases">
        <title>Draft genome sequences of four alkaliphilic bacteria belonging to the Anaerobacillus genus.</title>
        <authorList>
            <person name="Bassil N.M."/>
            <person name="Lloyd J.R."/>
        </authorList>
    </citation>
    <scope>NUCLEOTIDE SEQUENCE [LARGE SCALE GENOMIC DNA]</scope>
    <source>
        <strain evidence="2 3">DSM 18345</strain>
    </source>
</reference>
<dbReference type="Pfam" id="PF12728">
    <property type="entry name" value="HTH_17"/>
    <property type="match status" value="1"/>
</dbReference>
<evidence type="ECO:0000259" key="1">
    <source>
        <dbReference type="Pfam" id="PF12728"/>
    </source>
</evidence>
<proteinExistence type="predicted"/>
<evidence type="ECO:0000313" key="3">
    <source>
        <dbReference type="Proteomes" id="UP000179524"/>
    </source>
</evidence>
<feature type="domain" description="Helix-turn-helix" evidence="1">
    <location>
        <begin position="17"/>
        <end position="69"/>
    </location>
</feature>
<keyword evidence="2" id="KW-0238">DNA-binding</keyword>
<keyword evidence="3" id="KW-1185">Reference proteome</keyword>
<organism evidence="2 3">
    <name type="scientific">Anaerobacillus alkalilacustris</name>
    <dbReference type="NCBI Taxonomy" id="393763"/>
    <lineage>
        <taxon>Bacteria</taxon>
        <taxon>Bacillati</taxon>
        <taxon>Bacillota</taxon>
        <taxon>Bacilli</taxon>
        <taxon>Bacillales</taxon>
        <taxon>Bacillaceae</taxon>
        <taxon>Anaerobacillus</taxon>
    </lineage>
</organism>
<dbReference type="AlphaFoldDB" id="A0A1S2LG44"/>
<gene>
    <name evidence="2" type="ORF">BKP37_15835</name>
</gene>
<name>A0A1S2LG44_9BACI</name>
<dbReference type="Proteomes" id="UP000179524">
    <property type="component" value="Unassembled WGS sequence"/>
</dbReference>
<accession>A0A1S2LG44</accession>
<dbReference type="GO" id="GO:0003677">
    <property type="term" value="F:DNA binding"/>
    <property type="evidence" value="ECO:0007669"/>
    <property type="project" value="UniProtKB-KW"/>
</dbReference>
<dbReference type="OrthoDB" id="122388at2"/>